<dbReference type="Proteomes" id="UP000315759">
    <property type="component" value="Unassembled WGS sequence"/>
</dbReference>
<evidence type="ECO:0000313" key="2">
    <source>
        <dbReference type="Proteomes" id="UP000315759"/>
    </source>
</evidence>
<keyword evidence="2" id="KW-1185">Reference proteome</keyword>
<name>A0A544W1Y5_9MYCO</name>
<dbReference type="AlphaFoldDB" id="A0A544W1Y5"/>
<dbReference type="EMBL" id="VIFX01000014">
    <property type="protein sequence ID" value="TQR86254.1"/>
    <property type="molecule type" value="Genomic_DNA"/>
</dbReference>
<reference evidence="1 2" key="1">
    <citation type="submission" date="2018-10" db="EMBL/GenBank/DDBJ databases">
        <title>Draft genome of Mycobacterium hodleri strain B.</title>
        <authorList>
            <person name="Amande T.J."/>
            <person name="Mcgenity T.J."/>
        </authorList>
    </citation>
    <scope>NUCLEOTIDE SEQUENCE [LARGE SCALE GENOMIC DNA]</scope>
    <source>
        <strain evidence="1 2">B</strain>
    </source>
</reference>
<evidence type="ECO:0000313" key="1">
    <source>
        <dbReference type="EMBL" id="TQR86254.1"/>
    </source>
</evidence>
<accession>A0A544W1Y5</accession>
<sequence length="172" mass="19506">MSGSDQLVYYLRGTPDRFAGASDSIEVPRVYESEDEARAELSVVMTLSRMVHGDAVADSASWYLQTADVASPPTIDEEQVFHGYLLADTVYPLAGGWNELLDAFDWEPFVCEIERARAHRARLPWHRDMLGQFSIETCRPTCSIDYSFFRFTPVASELLVRPLDVYVTEPLF</sequence>
<comment type="caution">
    <text evidence="1">The sequence shown here is derived from an EMBL/GenBank/DDBJ whole genome shotgun (WGS) entry which is preliminary data.</text>
</comment>
<dbReference type="RefSeq" id="WP_142552518.1">
    <property type="nucleotide sequence ID" value="NZ_VIFX01000014.1"/>
</dbReference>
<protein>
    <submittedName>
        <fullName evidence="1">Uncharacterized protein</fullName>
    </submittedName>
</protein>
<gene>
    <name evidence="1" type="ORF">D8S82_13150</name>
</gene>
<organism evidence="1 2">
    <name type="scientific">Mycolicibacterium hodleri</name>
    <dbReference type="NCBI Taxonomy" id="49897"/>
    <lineage>
        <taxon>Bacteria</taxon>
        <taxon>Bacillati</taxon>
        <taxon>Actinomycetota</taxon>
        <taxon>Actinomycetes</taxon>
        <taxon>Mycobacteriales</taxon>
        <taxon>Mycobacteriaceae</taxon>
        <taxon>Mycolicibacterium</taxon>
    </lineage>
</organism>
<proteinExistence type="predicted"/>